<organism evidence="1 2">
    <name type="scientific">Pinctada imbricata</name>
    <name type="common">Atlantic pearl-oyster</name>
    <name type="synonym">Pinctada martensii</name>
    <dbReference type="NCBI Taxonomy" id="66713"/>
    <lineage>
        <taxon>Eukaryota</taxon>
        <taxon>Metazoa</taxon>
        <taxon>Spiralia</taxon>
        <taxon>Lophotrochozoa</taxon>
        <taxon>Mollusca</taxon>
        <taxon>Bivalvia</taxon>
        <taxon>Autobranchia</taxon>
        <taxon>Pteriomorphia</taxon>
        <taxon>Pterioida</taxon>
        <taxon>Pterioidea</taxon>
        <taxon>Pteriidae</taxon>
        <taxon>Pinctada</taxon>
    </lineage>
</organism>
<name>A0AA89BQX8_PINIB</name>
<comment type="caution">
    <text evidence="1">The sequence shown here is derived from an EMBL/GenBank/DDBJ whole genome shotgun (WGS) entry which is preliminary data.</text>
</comment>
<proteinExistence type="predicted"/>
<evidence type="ECO:0000313" key="2">
    <source>
        <dbReference type="Proteomes" id="UP001186944"/>
    </source>
</evidence>
<protein>
    <submittedName>
        <fullName evidence="1">Uncharacterized protein</fullName>
    </submittedName>
</protein>
<keyword evidence="2" id="KW-1185">Reference proteome</keyword>
<dbReference type="EMBL" id="VSWD01000011">
    <property type="protein sequence ID" value="KAK3087761.1"/>
    <property type="molecule type" value="Genomic_DNA"/>
</dbReference>
<evidence type="ECO:0000313" key="1">
    <source>
        <dbReference type="EMBL" id="KAK3087761.1"/>
    </source>
</evidence>
<gene>
    <name evidence="1" type="ORF">FSP39_010279</name>
</gene>
<accession>A0AA89BQX8</accession>
<dbReference type="Proteomes" id="UP001186944">
    <property type="component" value="Unassembled WGS sequence"/>
</dbReference>
<dbReference type="AlphaFoldDB" id="A0AA89BQX8"/>
<sequence>MKSELDLFAVPHTQASIEYGHWVEHRPLSSITDSGPIEFNISGSGDDYLDLNNTFLYLQAKIVTANNNANLDAQSDVGPVNNWLHSLFSQVNISLYMHNQCNFLRCYYRKERAAIRVLTLVTSQCIRSKETCRDGCSNLRTEPAVR</sequence>
<reference evidence="1" key="1">
    <citation type="submission" date="2019-08" db="EMBL/GenBank/DDBJ databases">
        <title>The improved chromosome-level genome for the pearl oyster Pinctada fucata martensii using PacBio sequencing and Hi-C.</title>
        <authorList>
            <person name="Zheng Z."/>
        </authorList>
    </citation>
    <scope>NUCLEOTIDE SEQUENCE</scope>
    <source>
        <strain evidence="1">ZZ-2019</strain>
        <tissue evidence="1">Adductor muscle</tissue>
    </source>
</reference>